<dbReference type="AlphaFoldDB" id="A0AAD7SAT6"/>
<sequence length="112" mass="12470">MRERIAGHSLPRLAHRPLHCSVGHEGNATVPPCVPPTAQRAAWSQDWDRSSRITARAAIAIPPCQTGSRKVPRAESKRKTARRPNKRELCANSCGPACERREQEERSPECPE</sequence>
<evidence type="ECO:0000313" key="2">
    <source>
        <dbReference type="EMBL" id="KAJ8399114.1"/>
    </source>
</evidence>
<dbReference type="Proteomes" id="UP001221898">
    <property type="component" value="Unassembled WGS sequence"/>
</dbReference>
<protein>
    <submittedName>
        <fullName evidence="2">Uncharacterized protein</fullName>
    </submittedName>
</protein>
<reference evidence="2" key="1">
    <citation type="journal article" date="2023" name="Science">
        <title>Genome structures resolve the early diversification of teleost fishes.</title>
        <authorList>
            <person name="Parey E."/>
            <person name="Louis A."/>
            <person name="Montfort J."/>
            <person name="Bouchez O."/>
            <person name="Roques C."/>
            <person name="Iampietro C."/>
            <person name="Lluch J."/>
            <person name="Castinel A."/>
            <person name="Donnadieu C."/>
            <person name="Desvignes T."/>
            <person name="Floi Bucao C."/>
            <person name="Jouanno E."/>
            <person name="Wen M."/>
            <person name="Mejri S."/>
            <person name="Dirks R."/>
            <person name="Jansen H."/>
            <person name="Henkel C."/>
            <person name="Chen W.J."/>
            <person name="Zahm M."/>
            <person name="Cabau C."/>
            <person name="Klopp C."/>
            <person name="Thompson A.W."/>
            <person name="Robinson-Rechavi M."/>
            <person name="Braasch I."/>
            <person name="Lecointre G."/>
            <person name="Bobe J."/>
            <person name="Postlethwait J.H."/>
            <person name="Berthelot C."/>
            <person name="Roest Crollius H."/>
            <person name="Guiguen Y."/>
        </authorList>
    </citation>
    <scope>NUCLEOTIDE SEQUENCE</scope>
    <source>
        <strain evidence="2">NC1722</strain>
    </source>
</reference>
<organism evidence="2 3">
    <name type="scientific">Aldrovandia affinis</name>
    <dbReference type="NCBI Taxonomy" id="143900"/>
    <lineage>
        <taxon>Eukaryota</taxon>
        <taxon>Metazoa</taxon>
        <taxon>Chordata</taxon>
        <taxon>Craniata</taxon>
        <taxon>Vertebrata</taxon>
        <taxon>Euteleostomi</taxon>
        <taxon>Actinopterygii</taxon>
        <taxon>Neopterygii</taxon>
        <taxon>Teleostei</taxon>
        <taxon>Notacanthiformes</taxon>
        <taxon>Halosauridae</taxon>
        <taxon>Aldrovandia</taxon>
    </lineage>
</organism>
<keyword evidence="3" id="KW-1185">Reference proteome</keyword>
<evidence type="ECO:0000313" key="3">
    <source>
        <dbReference type="Proteomes" id="UP001221898"/>
    </source>
</evidence>
<name>A0AAD7SAT6_9TELE</name>
<proteinExistence type="predicted"/>
<gene>
    <name evidence="2" type="ORF">AAFF_G00414930</name>
</gene>
<comment type="caution">
    <text evidence="2">The sequence shown here is derived from an EMBL/GenBank/DDBJ whole genome shotgun (WGS) entry which is preliminary data.</text>
</comment>
<dbReference type="EMBL" id="JAINUG010000085">
    <property type="protein sequence ID" value="KAJ8399114.1"/>
    <property type="molecule type" value="Genomic_DNA"/>
</dbReference>
<accession>A0AAD7SAT6</accession>
<feature type="region of interest" description="Disordered" evidence="1">
    <location>
        <begin position="65"/>
        <end position="86"/>
    </location>
</feature>
<evidence type="ECO:0000256" key="1">
    <source>
        <dbReference type="SAM" id="MobiDB-lite"/>
    </source>
</evidence>